<keyword evidence="2" id="KW-1064">Adaptive immunity</keyword>
<dbReference type="Pfam" id="PF07686">
    <property type="entry name" value="V-set"/>
    <property type="match status" value="1"/>
</dbReference>
<dbReference type="SMART" id="SM00406">
    <property type="entry name" value="IGv"/>
    <property type="match status" value="1"/>
</dbReference>
<evidence type="ECO:0000256" key="4">
    <source>
        <dbReference type="ARBA" id="ARBA00023319"/>
    </source>
</evidence>
<dbReference type="GeneTree" id="ENSGT01030000234557"/>
<feature type="signal peptide" evidence="6">
    <location>
        <begin position="1"/>
        <end position="25"/>
    </location>
</feature>
<keyword evidence="1 6" id="KW-0732">Signal</keyword>
<dbReference type="GO" id="GO:0042101">
    <property type="term" value="C:T cell receptor complex"/>
    <property type="evidence" value="ECO:0007669"/>
    <property type="project" value="UniProtKB-KW"/>
</dbReference>
<dbReference type="PANTHER" id="PTHR19367:SF18">
    <property type="entry name" value="T CELL RECEPTOR ALPHA VARIABLE 16"/>
    <property type="match status" value="1"/>
</dbReference>
<dbReference type="Gene3D" id="2.60.40.10">
    <property type="entry name" value="Immunoglobulins"/>
    <property type="match status" value="1"/>
</dbReference>
<keyword evidence="5" id="KW-1279">T cell receptor</keyword>
<accession>A0A096LXI2</accession>
<dbReference type="STRING" id="48698.ENSPFOP00000023873"/>
<dbReference type="InterPro" id="IPR013783">
    <property type="entry name" value="Ig-like_fold"/>
</dbReference>
<dbReference type="AlphaFoldDB" id="A0A096LXI2"/>
<dbReference type="SUPFAM" id="SSF48726">
    <property type="entry name" value="Immunoglobulin"/>
    <property type="match status" value="1"/>
</dbReference>
<dbReference type="PROSITE" id="PS50835">
    <property type="entry name" value="IG_LIKE"/>
    <property type="match status" value="1"/>
</dbReference>
<dbReference type="SMART" id="SM00409">
    <property type="entry name" value="IG"/>
    <property type="match status" value="1"/>
</dbReference>
<name>A0A096LXI2_POEFO</name>
<evidence type="ECO:0000256" key="6">
    <source>
        <dbReference type="SAM" id="SignalP"/>
    </source>
</evidence>
<dbReference type="EMBL" id="AYCK01025541">
    <property type="status" value="NOT_ANNOTATED_CDS"/>
    <property type="molecule type" value="Genomic_DNA"/>
</dbReference>
<evidence type="ECO:0000256" key="1">
    <source>
        <dbReference type="ARBA" id="ARBA00022729"/>
    </source>
</evidence>
<dbReference type="InterPro" id="IPR013106">
    <property type="entry name" value="Ig_V-set"/>
</dbReference>
<keyword evidence="3" id="KW-0675">Receptor</keyword>
<dbReference type="InterPro" id="IPR036179">
    <property type="entry name" value="Ig-like_dom_sf"/>
</dbReference>
<evidence type="ECO:0000256" key="3">
    <source>
        <dbReference type="ARBA" id="ARBA00023170"/>
    </source>
</evidence>
<evidence type="ECO:0000256" key="2">
    <source>
        <dbReference type="ARBA" id="ARBA00023130"/>
    </source>
</evidence>
<dbReference type="InterPro" id="IPR007110">
    <property type="entry name" value="Ig-like_dom"/>
</dbReference>
<dbReference type="InterPro" id="IPR003599">
    <property type="entry name" value="Ig_sub"/>
</dbReference>
<dbReference type="InterPro" id="IPR051287">
    <property type="entry name" value="TCR_variable_region"/>
</dbReference>
<protein>
    <recommendedName>
        <fullName evidence="7">Ig-like domain-containing protein</fullName>
    </recommendedName>
</protein>
<evidence type="ECO:0000256" key="5">
    <source>
        <dbReference type="ARBA" id="ARBA00043266"/>
    </source>
</evidence>
<dbReference type="PANTHER" id="PTHR19367">
    <property type="entry name" value="T-CELL RECEPTOR ALPHA CHAIN V REGION"/>
    <property type="match status" value="1"/>
</dbReference>
<dbReference type="Proteomes" id="UP000028760">
    <property type="component" value="Unassembled WGS sequence"/>
</dbReference>
<evidence type="ECO:0000313" key="8">
    <source>
        <dbReference type="Ensembl" id="ENSPFOP00000023873.1"/>
    </source>
</evidence>
<keyword evidence="9" id="KW-1185">Reference proteome</keyword>
<dbReference type="Ensembl" id="ENSPFOT00000027351.1">
    <property type="protein sequence ID" value="ENSPFOP00000023873.1"/>
    <property type="gene ID" value="ENSPFOG00000024164.1"/>
</dbReference>
<proteinExistence type="predicted"/>
<keyword evidence="4" id="KW-0393">Immunoglobulin domain</keyword>
<evidence type="ECO:0000259" key="7">
    <source>
        <dbReference type="PROSITE" id="PS50835"/>
    </source>
</evidence>
<dbReference type="EMBL" id="AYCK01025540">
    <property type="status" value="NOT_ANNOTATED_CDS"/>
    <property type="molecule type" value="Genomic_DNA"/>
</dbReference>
<feature type="domain" description="Ig-like" evidence="7">
    <location>
        <begin position="26"/>
        <end position="134"/>
    </location>
</feature>
<reference evidence="8" key="2">
    <citation type="submission" date="2025-08" db="UniProtKB">
        <authorList>
            <consortium name="Ensembl"/>
        </authorList>
    </citation>
    <scope>IDENTIFICATION</scope>
</reference>
<dbReference type="GO" id="GO:0002250">
    <property type="term" value="P:adaptive immune response"/>
    <property type="evidence" value="ECO:0007669"/>
    <property type="project" value="UniProtKB-KW"/>
</dbReference>
<reference evidence="9" key="1">
    <citation type="submission" date="2013-10" db="EMBL/GenBank/DDBJ databases">
        <authorList>
            <person name="Schartl M."/>
            <person name="Warren W."/>
        </authorList>
    </citation>
    <scope>NUCLEOTIDE SEQUENCE [LARGE SCALE GENOMIC DNA]</scope>
    <source>
        <strain evidence="9">female</strain>
    </source>
</reference>
<sequence length="137" mass="15523">FAFWQSSLLIHLFLCMFCSSPECKGDSVTQTEREVVAAAGKTRTLGCTYQTSYAATLFWYKLEVNSYPEYMLKRFSAGGDNAPGFKKDKFDAQHEKTSFNLTIQDLRPSDSAVYYCALQPTVTGNTRTLYKNLQYST</sequence>
<keyword evidence="5" id="KW-0391">Immunity</keyword>
<organism evidence="8 9">
    <name type="scientific">Poecilia formosa</name>
    <name type="common">Amazon molly</name>
    <name type="synonym">Limia formosa</name>
    <dbReference type="NCBI Taxonomy" id="48698"/>
    <lineage>
        <taxon>Eukaryota</taxon>
        <taxon>Metazoa</taxon>
        <taxon>Chordata</taxon>
        <taxon>Craniata</taxon>
        <taxon>Vertebrata</taxon>
        <taxon>Euteleostomi</taxon>
        <taxon>Actinopterygii</taxon>
        <taxon>Neopterygii</taxon>
        <taxon>Teleostei</taxon>
        <taxon>Neoteleostei</taxon>
        <taxon>Acanthomorphata</taxon>
        <taxon>Ovalentaria</taxon>
        <taxon>Atherinomorphae</taxon>
        <taxon>Cyprinodontiformes</taxon>
        <taxon>Poeciliidae</taxon>
        <taxon>Poeciliinae</taxon>
        <taxon>Poecilia</taxon>
    </lineage>
</organism>
<feature type="chain" id="PRO_5001919552" description="Ig-like domain-containing protein" evidence="6">
    <location>
        <begin position="26"/>
        <end position="137"/>
    </location>
</feature>
<dbReference type="eggNOG" id="ENOG502S9WM">
    <property type="taxonomic scope" value="Eukaryota"/>
</dbReference>
<reference evidence="8" key="3">
    <citation type="submission" date="2025-09" db="UniProtKB">
        <authorList>
            <consortium name="Ensembl"/>
        </authorList>
    </citation>
    <scope>IDENTIFICATION</scope>
</reference>
<dbReference type="OMA" id="YAATLFW"/>
<evidence type="ECO:0000313" key="9">
    <source>
        <dbReference type="Proteomes" id="UP000028760"/>
    </source>
</evidence>